<dbReference type="Proteomes" id="UP000280586">
    <property type="component" value="Chromosome"/>
</dbReference>
<evidence type="ECO:0000313" key="2">
    <source>
        <dbReference type="EMBL" id="AYE35874.1"/>
    </source>
</evidence>
<evidence type="ECO:0000259" key="1">
    <source>
        <dbReference type="PROSITE" id="PS50965"/>
    </source>
</evidence>
<dbReference type="Pfam" id="PF08378">
    <property type="entry name" value="NERD"/>
    <property type="match status" value="1"/>
</dbReference>
<dbReference type="RefSeq" id="WP_083089645.1">
    <property type="nucleotide sequence ID" value="NZ_CABMIZ010000061.1"/>
</dbReference>
<feature type="domain" description="NERD" evidence="1">
    <location>
        <begin position="1"/>
        <end position="45"/>
    </location>
</feature>
<dbReference type="EMBL" id="CP023671">
    <property type="protein sequence ID" value="AYE35874.1"/>
    <property type="molecule type" value="Genomic_DNA"/>
</dbReference>
<name>A0A9N7JPI2_CLOSE</name>
<gene>
    <name evidence="2" type="ORF">CP523_13610</name>
</gene>
<dbReference type="AlphaFoldDB" id="A0A9N7JPI2"/>
<dbReference type="OrthoDB" id="9813328at2"/>
<sequence length="45" mass="5539">MFIRRKIVSQCIYTNRKWKKTEIDLILVNYYGIFVIESKNWTGRL</sequence>
<accession>A0A9N7JPI2</accession>
<dbReference type="InterPro" id="IPR011528">
    <property type="entry name" value="NERD"/>
</dbReference>
<evidence type="ECO:0000313" key="3">
    <source>
        <dbReference type="Proteomes" id="UP000280586"/>
    </source>
</evidence>
<dbReference type="PROSITE" id="PS50965">
    <property type="entry name" value="NERD"/>
    <property type="match status" value="1"/>
</dbReference>
<reference evidence="2 3" key="1">
    <citation type="submission" date="2017-09" db="EMBL/GenBank/DDBJ databases">
        <authorList>
            <person name="Thomas P."/>
            <person name="Seyboldt C."/>
        </authorList>
    </citation>
    <scope>NUCLEOTIDE SEQUENCE [LARGE SCALE GENOMIC DNA]</scope>
    <source>
        <strain evidence="2 3">DSM 7534</strain>
    </source>
</reference>
<dbReference type="KEGG" id="csep:CP523_13610"/>
<organism evidence="2 3">
    <name type="scientific">Clostridium septicum</name>
    <dbReference type="NCBI Taxonomy" id="1504"/>
    <lineage>
        <taxon>Bacteria</taxon>
        <taxon>Bacillati</taxon>
        <taxon>Bacillota</taxon>
        <taxon>Clostridia</taxon>
        <taxon>Eubacteriales</taxon>
        <taxon>Clostridiaceae</taxon>
        <taxon>Clostridium</taxon>
    </lineage>
</organism>
<proteinExistence type="predicted"/>
<protein>
    <recommendedName>
        <fullName evidence="1">NERD domain-containing protein</fullName>
    </recommendedName>
</protein>